<proteinExistence type="predicted"/>
<gene>
    <name evidence="2" type="primary">ORF177795</name>
    <name evidence="1" type="synonym">ORF177792</name>
</gene>
<accession>A0A0B7BC79</accession>
<dbReference type="EMBL" id="HACG01043773">
    <property type="protein sequence ID" value="CEK90638.1"/>
    <property type="molecule type" value="Transcribed_RNA"/>
</dbReference>
<protein>
    <submittedName>
        <fullName evidence="2">Uncharacterized protein</fullName>
    </submittedName>
</protein>
<reference evidence="2" key="1">
    <citation type="submission" date="2014-12" db="EMBL/GenBank/DDBJ databases">
        <title>Insight into the proteome of Arion vulgaris.</title>
        <authorList>
            <person name="Aradska J."/>
            <person name="Bulat T."/>
            <person name="Smidak R."/>
            <person name="Sarate P."/>
            <person name="Gangsoo J."/>
            <person name="Sialana F."/>
            <person name="Bilban M."/>
            <person name="Lubec G."/>
        </authorList>
    </citation>
    <scope>NUCLEOTIDE SEQUENCE</scope>
    <source>
        <tissue evidence="2">Skin</tissue>
    </source>
</reference>
<name>A0A0B7BC79_9EUPU</name>
<sequence>MSLLANDIHANPPLSFNDGLQLCTVCPFQKLFIYYRIWPENVQDFSETFILECNNY</sequence>
<evidence type="ECO:0000313" key="2">
    <source>
        <dbReference type="EMBL" id="CEK90638.1"/>
    </source>
</evidence>
<dbReference type="EMBL" id="HACG01043772">
    <property type="protein sequence ID" value="CEK90637.1"/>
    <property type="molecule type" value="Transcribed_RNA"/>
</dbReference>
<dbReference type="AlphaFoldDB" id="A0A0B7BC79"/>
<organism evidence="2">
    <name type="scientific">Arion vulgaris</name>
    <dbReference type="NCBI Taxonomy" id="1028688"/>
    <lineage>
        <taxon>Eukaryota</taxon>
        <taxon>Metazoa</taxon>
        <taxon>Spiralia</taxon>
        <taxon>Lophotrochozoa</taxon>
        <taxon>Mollusca</taxon>
        <taxon>Gastropoda</taxon>
        <taxon>Heterobranchia</taxon>
        <taxon>Euthyneura</taxon>
        <taxon>Panpulmonata</taxon>
        <taxon>Eupulmonata</taxon>
        <taxon>Stylommatophora</taxon>
        <taxon>Helicina</taxon>
        <taxon>Arionoidea</taxon>
        <taxon>Arionidae</taxon>
        <taxon>Arion</taxon>
    </lineage>
</organism>
<evidence type="ECO:0000313" key="1">
    <source>
        <dbReference type="EMBL" id="CEK90637.1"/>
    </source>
</evidence>